<accession>A0A5D8Q9R6</accession>
<dbReference type="InterPro" id="IPR036582">
    <property type="entry name" value="Mao_N_sf"/>
</dbReference>
<comment type="caution">
    <text evidence="4">The sequence shown here is derived from an EMBL/GenBank/DDBJ whole genome shotgun (WGS) entry which is preliminary data.</text>
</comment>
<evidence type="ECO:0000256" key="2">
    <source>
        <dbReference type="SAM" id="SignalP"/>
    </source>
</evidence>
<dbReference type="SUPFAM" id="SSF55383">
    <property type="entry name" value="Copper amine oxidase, domain N"/>
    <property type="match status" value="1"/>
</dbReference>
<name>A0A5D8Q9R6_9THEO</name>
<dbReference type="EMBL" id="VTPS01000038">
    <property type="protein sequence ID" value="TZE80253.1"/>
    <property type="molecule type" value="Genomic_DNA"/>
</dbReference>
<proteinExistence type="predicted"/>
<evidence type="ECO:0000313" key="5">
    <source>
        <dbReference type="Proteomes" id="UP000322976"/>
    </source>
</evidence>
<dbReference type="Gene3D" id="3.30.457.10">
    <property type="entry name" value="Copper amine oxidase-like, N-terminal domain"/>
    <property type="match status" value="1"/>
</dbReference>
<dbReference type="RefSeq" id="WP_149546399.1">
    <property type="nucleotide sequence ID" value="NZ_VTPS01000038.1"/>
</dbReference>
<reference evidence="4 5" key="1">
    <citation type="submission" date="2019-08" db="EMBL/GenBank/DDBJ databases">
        <title>Calorimonas adulescens gen. nov., sp. nov., an anaerobic thermophilic bacterium from Sakhalin hot spring.</title>
        <authorList>
            <person name="Khomyakova M.A."/>
            <person name="Merkel A.Y."/>
            <person name="Novikov A."/>
            <person name="Bonch-Osmolovskaya E.A."/>
            <person name="Slobodkin A.I."/>
        </authorList>
    </citation>
    <scope>NUCLEOTIDE SEQUENCE [LARGE SCALE GENOMIC DNA]</scope>
    <source>
        <strain evidence="4 5">A05MB</strain>
    </source>
</reference>
<feature type="signal peptide" evidence="2">
    <location>
        <begin position="1"/>
        <end position="23"/>
    </location>
</feature>
<evidence type="ECO:0000259" key="3">
    <source>
        <dbReference type="Pfam" id="PF07833"/>
    </source>
</evidence>
<dbReference type="AlphaFoldDB" id="A0A5D8Q9R6"/>
<organism evidence="4 5">
    <name type="scientific">Calorimonas adulescens</name>
    <dbReference type="NCBI Taxonomy" id="2606906"/>
    <lineage>
        <taxon>Bacteria</taxon>
        <taxon>Bacillati</taxon>
        <taxon>Bacillota</taxon>
        <taxon>Clostridia</taxon>
        <taxon>Thermoanaerobacterales</taxon>
        <taxon>Thermoanaerobacteraceae</taxon>
        <taxon>Calorimonas</taxon>
    </lineage>
</organism>
<evidence type="ECO:0000313" key="4">
    <source>
        <dbReference type="EMBL" id="TZE80253.1"/>
    </source>
</evidence>
<sequence length="214" mass="23595">MKKLITFALAGLLIFSLTSSGFAKPNANGNKAQIKTERELTSQESNKKQIPFGIQKKSENNEKFNKFTAKMTVKGKELKFDVPPVIKDGRMLIPVRAIMEALGATVKWDPSTSTVTIIKGDTTIQFVLGESKALVNGNEVNLDIPAMEINNRTLVPLRFIAETLGEKVNYDNNTGDVNIEDNDTQNDTVSQDVYGNTDETVTDSVYSDDTVTQQ</sequence>
<feature type="domain" description="Copper amine oxidase-like N-terminal" evidence="3">
    <location>
        <begin position="72"/>
        <end position="179"/>
    </location>
</feature>
<dbReference type="InterPro" id="IPR012854">
    <property type="entry name" value="Cu_amine_oxidase-like_N"/>
</dbReference>
<feature type="region of interest" description="Disordered" evidence="1">
    <location>
        <begin position="175"/>
        <end position="214"/>
    </location>
</feature>
<dbReference type="Pfam" id="PF07833">
    <property type="entry name" value="Cu_amine_oxidN1"/>
    <property type="match status" value="1"/>
</dbReference>
<dbReference type="Proteomes" id="UP000322976">
    <property type="component" value="Unassembled WGS sequence"/>
</dbReference>
<keyword evidence="5" id="KW-1185">Reference proteome</keyword>
<gene>
    <name evidence="4" type="ORF">FWJ32_13020</name>
</gene>
<feature type="compositionally biased region" description="Polar residues" evidence="1">
    <location>
        <begin position="185"/>
        <end position="214"/>
    </location>
</feature>
<evidence type="ECO:0000256" key="1">
    <source>
        <dbReference type="SAM" id="MobiDB-lite"/>
    </source>
</evidence>
<keyword evidence="2" id="KW-0732">Signal</keyword>
<feature type="chain" id="PRO_5022961658" evidence="2">
    <location>
        <begin position="24"/>
        <end position="214"/>
    </location>
</feature>
<protein>
    <submittedName>
        <fullName evidence="4">Copper amine oxidase N-terminal domain-containing protein</fullName>
    </submittedName>
</protein>